<gene>
    <name evidence="2" type="ORF">J2W36_000952</name>
</gene>
<reference evidence="2 3" key="1">
    <citation type="submission" date="2023-07" db="EMBL/GenBank/DDBJ databases">
        <title>Sorghum-associated microbial communities from plants grown in Nebraska, USA.</title>
        <authorList>
            <person name="Schachtman D."/>
        </authorList>
    </citation>
    <scope>NUCLEOTIDE SEQUENCE [LARGE SCALE GENOMIC DNA]</scope>
    <source>
        <strain evidence="2 3">DS1607</strain>
    </source>
</reference>
<protein>
    <submittedName>
        <fullName evidence="2">Uncharacterized protein</fullName>
    </submittedName>
</protein>
<accession>A0ABT9S2Y6</accession>
<evidence type="ECO:0000313" key="2">
    <source>
        <dbReference type="EMBL" id="MDP9898708.1"/>
    </source>
</evidence>
<dbReference type="Proteomes" id="UP001226867">
    <property type="component" value="Unassembled WGS sequence"/>
</dbReference>
<evidence type="ECO:0000256" key="1">
    <source>
        <dbReference type="SAM" id="Phobius"/>
    </source>
</evidence>
<name>A0ABT9S2Y6_9BURK</name>
<dbReference type="EMBL" id="JAUSRO010000003">
    <property type="protein sequence ID" value="MDP9898708.1"/>
    <property type="molecule type" value="Genomic_DNA"/>
</dbReference>
<proteinExistence type="predicted"/>
<dbReference type="RefSeq" id="WP_307688537.1">
    <property type="nucleotide sequence ID" value="NZ_JAUSRO010000003.1"/>
</dbReference>
<evidence type="ECO:0000313" key="3">
    <source>
        <dbReference type="Proteomes" id="UP001226867"/>
    </source>
</evidence>
<keyword evidence="1" id="KW-1133">Transmembrane helix</keyword>
<keyword evidence="1" id="KW-0472">Membrane</keyword>
<feature type="transmembrane region" description="Helical" evidence="1">
    <location>
        <begin position="20"/>
        <end position="41"/>
    </location>
</feature>
<keyword evidence="1" id="KW-0812">Transmembrane</keyword>
<comment type="caution">
    <text evidence="2">The sequence shown here is derived from an EMBL/GenBank/DDBJ whole genome shotgun (WGS) entry which is preliminary data.</text>
</comment>
<sequence>MNSQQPAAKPHRQHLLKQMLQLVAFGVATLLATGVLVLAGLNERGDAPESLAFITHKAQGPR</sequence>
<keyword evidence="3" id="KW-1185">Reference proteome</keyword>
<organism evidence="2 3">
    <name type="scientific">Variovorax ginsengisoli</name>
    <dbReference type="NCBI Taxonomy" id="363844"/>
    <lineage>
        <taxon>Bacteria</taxon>
        <taxon>Pseudomonadati</taxon>
        <taxon>Pseudomonadota</taxon>
        <taxon>Betaproteobacteria</taxon>
        <taxon>Burkholderiales</taxon>
        <taxon>Comamonadaceae</taxon>
        <taxon>Variovorax</taxon>
    </lineage>
</organism>